<dbReference type="Pfam" id="PF10383">
    <property type="entry name" value="Clr2"/>
    <property type="match status" value="1"/>
</dbReference>
<evidence type="ECO:0000313" key="5">
    <source>
        <dbReference type="Proteomes" id="UP000053593"/>
    </source>
</evidence>
<evidence type="ECO:0000256" key="1">
    <source>
        <dbReference type="SAM" id="MobiDB-lite"/>
    </source>
</evidence>
<feature type="region of interest" description="Disordered" evidence="1">
    <location>
        <begin position="812"/>
        <end position="833"/>
    </location>
</feature>
<dbReference type="OrthoDB" id="2421327at2759"/>
<feature type="compositionally biased region" description="Basic and acidic residues" evidence="1">
    <location>
        <begin position="281"/>
        <end position="290"/>
    </location>
</feature>
<feature type="compositionally biased region" description="Polar residues" evidence="1">
    <location>
        <begin position="291"/>
        <end position="300"/>
    </location>
</feature>
<feature type="compositionally biased region" description="Polar residues" evidence="1">
    <location>
        <begin position="474"/>
        <end position="486"/>
    </location>
</feature>
<evidence type="ECO:0000259" key="3">
    <source>
        <dbReference type="Pfam" id="PF16761"/>
    </source>
</evidence>
<dbReference type="PANTHER" id="PTHR38046">
    <property type="entry name" value="CRYPTIC LOCI REGULATOR 2"/>
    <property type="match status" value="1"/>
</dbReference>
<dbReference type="InterPro" id="IPR038986">
    <property type="entry name" value="Clr2"/>
</dbReference>
<dbReference type="InterPro" id="IPR018839">
    <property type="entry name" value="Tscrpt-silencing_Clr2_C"/>
</dbReference>
<evidence type="ECO:0000259" key="2">
    <source>
        <dbReference type="Pfam" id="PF10383"/>
    </source>
</evidence>
<organism evidence="4 5">
    <name type="scientific">Collybiopsis luxurians FD-317 M1</name>
    <dbReference type="NCBI Taxonomy" id="944289"/>
    <lineage>
        <taxon>Eukaryota</taxon>
        <taxon>Fungi</taxon>
        <taxon>Dikarya</taxon>
        <taxon>Basidiomycota</taxon>
        <taxon>Agaricomycotina</taxon>
        <taxon>Agaricomycetes</taxon>
        <taxon>Agaricomycetidae</taxon>
        <taxon>Agaricales</taxon>
        <taxon>Marasmiineae</taxon>
        <taxon>Omphalotaceae</taxon>
        <taxon>Collybiopsis</taxon>
        <taxon>Collybiopsis luxurians</taxon>
    </lineage>
</organism>
<feature type="domain" description="Cryptic loci regulator 2 C-terminal" evidence="2">
    <location>
        <begin position="514"/>
        <end position="624"/>
    </location>
</feature>
<evidence type="ECO:0008006" key="6">
    <source>
        <dbReference type="Google" id="ProtNLM"/>
    </source>
</evidence>
<dbReference type="GO" id="GO:0030466">
    <property type="term" value="P:silent mating-type cassette heterochromatin formation"/>
    <property type="evidence" value="ECO:0007669"/>
    <property type="project" value="TreeGrafter"/>
</dbReference>
<sequence>MPTGRNANNTYALPADPVFLEIPHSDGDASTWPTNTKKNIQGGEVNYMQHVATDEGLAVKWRIGIGAALANALQKSKGPNYVLSDWPKNYRMFIHNKGPAANPRQDVYLFGSTRSPKFRSIPEFIPHAIWLVGGLKDACECKYCSKRKSQREITADMGERGIIEMSPGPSSSPSRPSLPKPRKPRPEGSSLRNQVAYAAIQKNKLNRLRAPSNFIAAGSYAPHEQVFDLQATHGRTALDLRRWYRNDELVWVELESPIIGSKEKGDIIKVWPAIVEESFTRSEGHRKESSDLPQNEASGFSTSTSSHHHIESSHPGYDPNFPPWTIAQYTKYKLKLLGTSCSYVARDDQVVPYQAYLPPSELIEALQDVPLSYIRIDNEYTSNFSPLSTQKPGEPPTPAPTFEECTGPYALAIQIGAQVAGFWSVSDAWDFKFSFKNDTPKPTQAMAPSYGMGLDAVISAASSSNAANLGPATTYGTTQISGNRQMSAEELDRIKAATLGTPKPVNQSFSQKNFQGLWWGAERIWTGDLLRLKLGRHAIAPEGAFHIAAPSPPGPATLMHNEGKVDAKHLGASSRGVFMRLDALFTVDVELGNGKKRSECRAAGPLYELADEDWEDPSGETPKSSPSKPPKIANGAPSGEYVDGRSNALPQPSPLQPAALPNPDPSVPVDQTASQINQQIHHPNSSVHPSDTTGNKAPAPTTHHELPEPPTGYKFRPILESDYEAVFSLTLLSGRYYPGILSHPLLSEAVTTAFTPEGEINPLSSHLWALEGLEAGIANSMDPIRYKKDRLKMLVDAENSAREQLREHLELTSKPDEKGIEAQPDGDVSMENSTKAEAMEVDQMIKDRDEMLVDP</sequence>
<dbReference type="Proteomes" id="UP000053593">
    <property type="component" value="Unassembled WGS sequence"/>
</dbReference>
<feature type="compositionally biased region" description="Polar residues" evidence="1">
    <location>
        <begin position="669"/>
        <end position="695"/>
    </location>
</feature>
<reference evidence="4 5" key="1">
    <citation type="submission" date="2014-04" db="EMBL/GenBank/DDBJ databases">
        <title>Evolutionary Origins and Diversification of the Mycorrhizal Mutualists.</title>
        <authorList>
            <consortium name="DOE Joint Genome Institute"/>
            <consortium name="Mycorrhizal Genomics Consortium"/>
            <person name="Kohler A."/>
            <person name="Kuo A."/>
            <person name="Nagy L.G."/>
            <person name="Floudas D."/>
            <person name="Copeland A."/>
            <person name="Barry K.W."/>
            <person name="Cichocki N."/>
            <person name="Veneault-Fourrey C."/>
            <person name="LaButti K."/>
            <person name="Lindquist E.A."/>
            <person name="Lipzen A."/>
            <person name="Lundell T."/>
            <person name="Morin E."/>
            <person name="Murat C."/>
            <person name="Riley R."/>
            <person name="Ohm R."/>
            <person name="Sun H."/>
            <person name="Tunlid A."/>
            <person name="Henrissat B."/>
            <person name="Grigoriev I.V."/>
            <person name="Hibbett D.S."/>
            <person name="Martin F."/>
        </authorList>
    </citation>
    <scope>NUCLEOTIDE SEQUENCE [LARGE SCALE GENOMIC DNA]</scope>
    <source>
        <strain evidence="4 5">FD-317 M1</strain>
    </source>
</reference>
<dbReference type="GO" id="GO:0033553">
    <property type="term" value="C:rDNA heterochromatin"/>
    <property type="evidence" value="ECO:0007669"/>
    <property type="project" value="TreeGrafter"/>
</dbReference>
<feature type="region of interest" description="Disordered" evidence="1">
    <location>
        <begin position="468"/>
        <end position="487"/>
    </location>
</feature>
<dbReference type="PANTHER" id="PTHR38046:SF1">
    <property type="entry name" value="CRYPTIC LOCI REGULATOR 2"/>
    <property type="match status" value="1"/>
</dbReference>
<dbReference type="GO" id="GO:0070824">
    <property type="term" value="C:SHREC complex"/>
    <property type="evidence" value="ECO:0007669"/>
    <property type="project" value="InterPro"/>
</dbReference>
<feature type="region of interest" description="Disordered" evidence="1">
    <location>
        <begin position="281"/>
        <end position="315"/>
    </location>
</feature>
<feature type="region of interest" description="Disordered" evidence="1">
    <location>
        <begin position="158"/>
        <end position="192"/>
    </location>
</feature>
<evidence type="ECO:0000313" key="4">
    <source>
        <dbReference type="EMBL" id="KIK50604.1"/>
    </source>
</evidence>
<feature type="compositionally biased region" description="Pro residues" evidence="1">
    <location>
        <begin position="651"/>
        <end position="666"/>
    </location>
</feature>
<gene>
    <name evidence="4" type="ORF">GYMLUDRAFT_234563</name>
</gene>
<dbReference type="AlphaFoldDB" id="A0A0D0BMD3"/>
<feature type="compositionally biased region" description="Acidic residues" evidence="1">
    <location>
        <begin position="609"/>
        <end position="618"/>
    </location>
</feature>
<dbReference type="Pfam" id="PF16761">
    <property type="entry name" value="Clr2_transil"/>
    <property type="match status" value="1"/>
</dbReference>
<dbReference type="GO" id="GO:0031934">
    <property type="term" value="C:mating-type region heterochromatin"/>
    <property type="evidence" value="ECO:0007669"/>
    <property type="project" value="TreeGrafter"/>
</dbReference>
<name>A0A0D0BMD3_9AGAR</name>
<dbReference type="InterPro" id="IPR031915">
    <property type="entry name" value="Clr2_N"/>
</dbReference>
<keyword evidence="5" id="KW-1185">Reference proteome</keyword>
<proteinExistence type="predicted"/>
<feature type="compositionally biased region" description="Low complexity" evidence="1">
    <location>
        <begin position="166"/>
        <end position="177"/>
    </location>
</feature>
<protein>
    <recommendedName>
        <fullName evidence="6">Cryptic loci regulator 2 N-terminal domain-containing protein</fullName>
    </recommendedName>
</protein>
<accession>A0A0D0BMD3</accession>
<dbReference type="EMBL" id="KN834894">
    <property type="protein sequence ID" value="KIK50604.1"/>
    <property type="molecule type" value="Genomic_DNA"/>
</dbReference>
<feature type="domain" description="Cryptic loci regulator 2 N-terminal" evidence="3">
    <location>
        <begin position="81"/>
        <end position="144"/>
    </location>
</feature>
<dbReference type="HOGENOM" id="CLU_013221_0_0_1"/>
<feature type="region of interest" description="Disordered" evidence="1">
    <location>
        <begin position="608"/>
        <end position="711"/>
    </location>
</feature>